<accession>A0A0J0EZH5</accession>
<keyword evidence="1 4" id="KW-0349">Heme</keyword>
<name>A0A0J0EZH5_FUSFU</name>
<keyword evidence="3 4" id="KW-0408">Iron</keyword>
<dbReference type="GO" id="GO:0016705">
    <property type="term" value="F:oxidoreductase activity, acting on paired donors, with incorporation or reduction of molecular oxygen"/>
    <property type="evidence" value="ECO:0007669"/>
    <property type="project" value="InterPro"/>
</dbReference>
<dbReference type="InterPro" id="IPR001128">
    <property type="entry name" value="Cyt_P450"/>
</dbReference>
<feature type="compositionally biased region" description="Basic and acidic residues" evidence="5">
    <location>
        <begin position="481"/>
        <end position="493"/>
    </location>
</feature>
<reference evidence="6" key="1">
    <citation type="submission" date="2011-10" db="EMBL/GenBank/DDBJ databases">
        <title>Fusarium fujikuroi 0801001 FUM cluster.</title>
        <authorList>
            <person name="Suga H."/>
        </authorList>
    </citation>
    <scope>NUCLEOTIDE SEQUENCE</scope>
    <source>
        <strain evidence="6">0801001</strain>
    </source>
</reference>
<organism evidence="6">
    <name type="scientific">Fusarium fujikuroi</name>
    <name type="common">Bakanae and foot rot disease fungus</name>
    <name type="synonym">Gibberella fujikuroi</name>
    <dbReference type="NCBI Taxonomy" id="5127"/>
    <lineage>
        <taxon>Eukaryota</taxon>
        <taxon>Fungi</taxon>
        <taxon>Dikarya</taxon>
        <taxon>Ascomycota</taxon>
        <taxon>Pezizomycotina</taxon>
        <taxon>Sordariomycetes</taxon>
        <taxon>Hypocreomycetidae</taxon>
        <taxon>Hypocreales</taxon>
        <taxon>Nectriaceae</taxon>
        <taxon>Fusarium</taxon>
        <taxon>Fusarium fujikuroi species complex</taxon>
    </lineage>
</organism>
<keyword evidence="2 4" id="KW-0479">Metal-binding</keyword>
<feature type="region of interest" description="Disordered" evidence="5">
    <location>
        <begin position="481"/>
        <end position="503"/>
    </location>
</feature>
<dbReference type="InterPro" id="IPR050121">
    <property type="entry name" value="Cytochrome_P450_monoxygenase"/>
</dbReference>
<dbReference type="AlphaFoldDB" id="A0A0J0EZH5"/>
<evidence type="ECO:0000256" key="4">
    <source>
        <dbReference type="PIRSR" id="PIRSR602401-1"/>
    </source>
</evidence>
<dbReference type="InterPro" id="IPR002401">
    <property type="entry name" value="Cyt_P450_E_grp-I"/>
</dbReference>
<dbReference type="GO" id="GO:0020037">
    <property type="term" value="F:heme binding"/>
    <property type="evidence" value="ECO:0007669"/>
    <property type="project" value="InterPro"/>
</dbReference>
<dbReference type="PRINTS" id="PR00463">
    <property type="entry name" value="EP450I"/>
</dbReference>
<dbReference type="PRINTS" id="PR00385">
    <property type="entry name" value="P450"/>
</dbReference>
<sequence length="599" mass="66880">MRGLNTTAVSLVLSAIWSYGLDHGGSGSLFSTLCHYIGTFCKTFPLLVASRFIWSAIIWPTFFSPLRHLPNIPSGGWLSKETLRLVTEPRGVPQSDWINSISKEPVDLARYRSFLGVERILVISPKALAEVLATKSYNFRKPDLIVSELKQATGMGVLLAEGSEHKFQRKVLQTAFNYRHIKNLYPIFWDVAGEFASALEKKVLERQQSPSDTETVIDIVDWASRATLDIIGIAGMGQGFDAIQNADSQLHQAYRMIFEPSREAIFLAVLRLIFPDRLVNWLPLQRNKRMRHGIRVIRSKCLELIRQRQEQIRHLPSAGDGIGSDILTVALLNGGFSDEKLIDQLMTFLAAGHETTATALTWAVYILYKQPEIQTRLRAEIKLNFPNPKTSPTSKGPSLNMLQEAIDSKLPYLNAVCLEVLRYFAPIPLTMREATCDTTILQTAVPAGTRIILAPRVTNRDSALWGSDANNFNPDRWLLPKDENATPTEHSEFDTGNQNRDLAGDVSATTKQTKKTGPGKSEARSNYADLTFLHGPRSCIGQSFARAEFVILLATLVLNFEFQIEDPRLLDEQNIRISRGATSRIVGGLNVRVKPIAVI</sequence>
<feature type="binding site" description="axial binding residue" evidence="4">
    <location>
        <position position="539"/>
    </location>
    <ligand>
        <name>heme</name>
        <dbReference type="ChEBI" id="CHEBI:30413"/>
    </ligand>
    <ligandPart>
        <name>Fe</name>
        <dbReference type="ChEBI" id="CHEBI:18248"/>
    </ligandPart>
</feature>
<dbReference type="SUPFAM" id="SSF48264">
    <property type="entry name" value="Cytochrome P450"/>
    <property type="match status" value="1"/>
</dbReference>
<dbReference type="GO" id="GO:0004497">
    <property type="term" value="F:monooxygenase activity"/>
    <property type="evidence" value="ECO:0007669"/>
    <property type="project" value="InterPro"/>
</dbReference>
<dbReference type="PANTHER" id="PTHR24305:SF227">
    <property type="entry name" value="P450, PUTATIVE (EUROFUNG)-RELATED"/>
    <property type="match status" value="1"/>
</dbReference>
<comment type="cofactor">
    <cofactor evidence="4">
        <name>heme</name>
        <dbReference type="ChEBI" id="CHEBI:30413"/>
    </cofactor>
</comment>
<dbReference type="PANTHER" id="PTHR24305">
    <property type="entry name" value="CYTOCHROME P450"/>
    <property type="match status" value="1"/>
</dbReference>
<proteinExistence type="predicted"/>
<evidence type="ECO:0000256" key="5">
    <source>
        <dbReference type="SAM" id="MobiDB-lite"/>
    </source>
</evidence>
<dbReference type="InterPro" id="IPR036396">
    <property type="entry name" value="Cyt_P450_sf"/>
</dbReference>
<dbReference type="Gene3D" id="1.10.630.10">
    <property type="entry name" value="Cytochrome P450"/>
    <property type="match status" value="1"/>
</dbReference>
<dbReference type="Pfam" id="PF00067">
    <property type="entry name" value="p450"/>
    <property type="match status" value="1"/>
</dbReference>
<protein>
    <submittedName>
        <fullName evidence="6">FUM15</fullName>
    </submittedName>
</protein>
<evidence type="ECO:0000256" key="1">
    <source>
        <dbReference type="ARBA" id="ARBA00022617"/>
    </source>
</evidence>
<dbReference type="CDD" id="cd11069">
    <property type="entry name" value="CYP_FUM15-like"/>
    <property type="match status" value="1"/>
</dbReference>
<dbReference type="EMBL" id="JN807324">
    <property type="protein sequence ID" value="AFQ32307.1"/>
    <property type="molecule type" value="Genomic_DNA"/>
</dbReference>
<evidence type="ECO:0000313" key="6">
    <source>
        <dbReference type="EMBL" id="AFQ32307.1"/>
    </source>
</evidence>
<evidence type="ECO:0000256" key="2">
    <source>
        <dbReference type="ARBA" id="ARBA00022723"/>
    </source>
</evidence>
<evidence type="ECO:0000256" key="3">
    <source>
        <dbReference type="ARBA" id="ARBA00023004"/>
    </source>
</evidence>
<dbReference type="GO" id="GO:0005506">
    <property type="term" value="F:iron ion binding"/>
    <property type="evidence" value="ECO:0007669"/>
    <property type="project" value="InterPro"/>
</dbReference>